<evidence type="ECO:0000313" key="3">
    <source>
        <dbReference type="EMBL" id="QDF74599.1"/>
    </source>
</evidence>
<keyword evidence="1" id="KW-1133">Transmembrane helix</keyword>
<dbReference type="Pfam" id="PF06197">
    <property type="entry name" value="DUF998"/>
    <property type="match status" value="1"/>
</dbReference>
<feature type="transmembrane region" description="Helical" evidence="1">
    <location>
        <begin position="134"/>
        <end position="151"/>
    </location>
</feature>
<dbReference type="InterPro" id="IPR009339">
    <property type="entry name" value="DUF998"/>
</dbReference>
<feature type="transmembrane region" description="Helical" evidence="1">
    <location>
        <begin position="20"/>
        <end position="43"/>
    </location>
</feature>
<feature type="transmembrane region" description="Helical" evidence="1">
    <location>
        <begin position="160"/>
        <end position="183"/>
    </location>
</feature>
<feature type="transmembrane region" description="Helical" evidence="1">
    <location>
        <begin position="69"/>
        <end position="92"/>
    </location>
</feature>
<keyword evidence="1" id="KW-0472">Membrane</keyword>
<dbReference type="Proteomes" id="UP000318758">
    <property type="component" value="Chromosome"/>
</dbReference>
<organism evidence="2 4">
    <name type="scientific">Shewanella marisflavi</name>
    <dbReference type="NCBI Taxonomy" id="260364"/>
    <lineage>
        <taxon>Bacteria</taxon>
        <taxon>Pseudomonadati</taxon>
        <taxon>Pseudomonadota</taxon>
        <taxon>Gammaproteobacteria</taxon>
        <taxon>Alteromonadales</taxon>
        <taxon>Shewanellaceae</taxon>
        <taxon>Shewanella</taxon>
    </lineage>
</organism>
<evidence type="ECO:0000313" key="4">
    <source>
        <dbReference type="Proteomes" id="UP000198233"/>
    </source>
</evidence>
<evidence type="ECO:0000313" key="5">
    <source>
        <dbReference type="Proteomes" id="UP000318758"/>
    </source>
</evidence>
<dbReference type="AlphaFoldDB" id="A0AAC9XMQ4"/>
<feature type="transmembrane region" description="Helical" evidence="1">
    <location>
        <begin position="99"/>
        <end position="122"/>
    </location>
</feature>
<name>A0AAC9XMQ4_9GAMM</name>
<sequence>MMNTKYKDPMTSKEQKLSKLAFRFGLLGLVGHLIGLVVAVLGFSDYSGQGFSFYNFSLSELGQYGHSELAVVFNGGLFFGSLSLTLFALFALQNSDGPWVLTSFLLLVLSLFALTCVGLFPINVYHLHILGIEYFFYFSTLCVVLYLVYLLRHWRRPKRFALRGSLVLSLLTLGFLSSFILMAHSDQGVVASGIWFYQDMVMVEPRPDMRWPVMVEWGALLSYMLWLFSLVWTQREARRIA</sequence>
<accession>A0AAC9XMQ4</accession>
<dbReference type="KEGG" id="smav:CFF01_05455"/>
<reference evidence="2 4" key="1">
    <citation type="submission" date="2017-06" db="EMBL/GenBank/DDBJ databases">
        <title>Complete genome sequence of Shewanella marisflavi EP1 associated with anaerobic 2,4-dinitrotoluene reduction and salt tolerance.</title>
        <authorList>
            <person name="Huang J."/>
        </authorList>
    </citation>
    <scope>NUCLEOTIDE SEQUENCE [LARGE SCALE GENOMIC DNA]</scope>
    <source>
        <strain evidence="2 4">EP1</strain>
    </source>
</reference>
<feature type="transmembrane region" description="Helical" evidence="1">
    <location>
        <begin position="211"/>
        <end position="232"/>
    </location>
</feature>
<keyword evidence="1" id="KW-0812">Transmembrane</keyword>
<dbReference type="RefSeq" id="WP_052125438.1">
    <property type="nucleotide sequence ID" value="NZ_CP022272.1"/>
</dbReference>
<reference evidence="3 5" key="2">
    <citation type="submission" date="2019-06" db="EMBL/GenBank/DDBJ databases">
        <title>Complete genome of Shewanella marisflavi ECSMB14101, a mussel settlement-inducing bacterium isolated from East China Sea.</title>
        <authorList>
            <person name="Yang J."/>
            <person name="Liang X."/>
            <person name="Chang R."/>
            <person name="Peng L."/>
        </authorList>
    </citation>
    <scope>NUCLEOTIDE SEQUENCE [LARGE SCALE GENOMIC DNA]</scope>
    <source>
        <strain evidence="3 5">ECSMB14101</strain>
    </source>
</reference>
<proteinExistence type="predicted"/>
<dbReference type="EMBL" id="CP022272">
    <property type="protein sequence ID" value="ASJ96070.1"/>
    <property type="molecule type" value="Genomic_DNA"/>
</dbReference>
<evidence type="ECO:0000313" key="2">
    <source>
        <dbReference type="EMBL" id="ASJ96070.1"/>
    </source>
</evidence>
<gene>
    <name evidence="2" type="ORF">CFF01_05455</name>
    <name evidence="3" type="ORF">FGA12_05200</name>
</gene>
<keyword evidence="5" id="KW-1185">Reference proteome</keyword>
<evidence type="ECO:0000256" key="1">
    <source>
        <dbReference type="SAM" id="Phobius"/>
    </source>
</evidence>
<dbReference type="EMBL" id="CP041153">
    <property type="protein sequence ID" value="QDF74599.1"/>
    <property type="molecule type" value="Genomic_DNA"/>
</dbReference>
<protein>
    <submittedName>
        <fullName evidence="3">DUF998 domain-containing protein</fullName>
    </submittedName>
</protein>
<dbReference type="Proteomes" id="UP000198233">
    <property type="component" value="Chromosome"/>
</dbReference>